<reference evidence="1 2" key="1">
    <citation type="submission" date="2019-02" db="EMBL/GenBank/DDBJ databases">
        <title>Deep-cultivation of Planctomycetes and their phenomic and genomic characterization uncovers novel biology.</title>
        <authorList>
            <person name="Wiegand S."/>
            <person name="Jogler M."/>
            <person name="Boedeker C."/>
            <person name="Pinto D."/>
            <person name="Vollmers J."/>
            <person name="Rivas-Marin E."/>
            <person name="Kohn T."/>
            <person name="Peeters S.H."/>
            <person name="Heuer A."/>
            <person name="Rast P."/>
            <person name="Oberbeckmann S."/>
            <person name="Bunk B."/>
            <person name="Jeske O."/>
            <person name="Meyerdierks A."/>
            <person name="Storesund J.E."/>
            <person name="Kallscheuer N."/>
            <person name="Luecker S."/>
            <person name="Lage O.M."/>
            <person name="Pohl T."/>
            <person name="Merkel B.J."/>
            <person name="Hornburger P."/>
            <person name="Mueller R.-W."/>
            <person name="Bruemmer F."/>
            <person name="Labrenz M."/>
            <person name="Spormann A.M."/>
            <person name="Op den Camp H."/>
            <person name="Overmann J."/>
            <person name="Amann R."/>
            <person name="Jetten M.S.M."/>
            <person name="Mascher T."/>
            <person name="Medema M.H."/>
            <person name="Devos D.P."/>
            <person name="Kaster A.-K."/>
            <person name="Ovreas L."/>
            <person name="Rohde M."/>
            <person name="Galperin M.Y."/>
            <person name="Jogler C."/>
        </authorList>
    </citation>
    <scope>NUCLEOTIDE SEQUENCE [LARGE SCALE GENOMIC DNA]</scope>
    <source>
        <strain evidence="1 2">HG66A1</strain>
    </source>
</reference>
<dbReference type="OrthoDB" id="2577067at2"/>
<dbReference type="PANTHER" id="PTHR43861:SF6">
    <property type="entry name" value="METHYLTRANSFERASE TYPE 11"/>
    <property type="match status" value="1"/>
</dbReference>
<protein>
    <submittedName>
        <fullName evidence="1">Methyltransferase domain protein</fullName>
    </submittedName>
</protein>
<sequence length="326" mass="37169">MGQKQCDLCAGTEFEQIGTRDRHNQPLESVICKSCGLVAHGQIPSDEELARYYATEYRQSYHGEMTPSDRRVMRAWNNGERIFSQLQPHIEPDMEVFEVGAGIGCTVKVFELNGHASRGIEPGEGFQNYSQQQLLTNVVRGDLFEQPRDKSHELILLVHVIEHFNSPRKALEYIRGMLSDNGLFYVECPNIAAPFARRSKMFHYAHIHNFTPSSLKMLAESCGFQLVQQFGTQEDPNLQMLFSCSDSTELTIDPDNYRETMQVINAATPLKYHLRPYYFTSRVKKVSSYLKEHLSAKQFVADVIQECQQFAAEQEDEAPESLRSAA</sequence>
<dbReference type="EMBL" id="CP036266">
    <property type="protein sequence ID" value="QDT23049.1"/>
    <property type="molecule type" value="Genomic_DNA"/>
</dbReference>
<dbReference type="GO" id="GO:0032259">
    <property type="term" value="P:methylation"/>
    <property type="evidence" value="ECO:0007669"/>
    <property type="project" value="UniProtKB-KW"/>
</dbReference>
<dbReference type="AlphaFoldDB" id="A0A517PUK2"/>
<dbReference type="PANTHER" id="PTHR43861">
    <property type="entry name" value="TRANS-ACONITATE 2-METHYLTRANSFERASE-RELATED"/>
    <property type="match status" value="1"/>
</dbReference>
<dbReference type="GO" id="GO:0008168">
    <property type="term" value="F:methyltransferase activity"/>
    <property type="evidence" value="ECO:0007669"/>
    <property type="project" value="UniProtKB-KW"/>
</dbReference>
<keyword evidence="1" id="KW-0489">Methyltransferase</keyword>
<organism evidence="1 2">
    <name type="scientific">Gimesia chilikensis</name>
    <dbReference type="NCBI Taxonomy" id="2605989"/>
    <lineage>
        <taxon>Bacteria</taxon>
        <taxon>Pseudomonadati</taxon>
        <taxon>Planctomycetota</taxon>
        <taxon>Planctomycetia</taxon>
        <taxon>Planctomycetales</taxon>
        <taxon>Planctomycetaceae</taxon>
        <taxon>Gimesia</taxon>
    </lineage>
</organism>
<keyword evidence="1" id="KW-0808">Transferase</keyword>
<dbReference type="InterPro" id="IPR029063">
    <property type="entry name" value="SAM-dependent_MTases_sf"/>
</dbReference>
<proteinExistence type="predicted"/>
<accession>A0A517PUK2</accession>
<dbReference type="RefSeq" id="WP_145189874.1">
    <property type="nucleotide sequence ID" value="NZ_CP036266.1"/>
</dbReference>
<dbReference type="Pfam" id="PF13489">
    <property type="entry name" value="Methyltransf_23"/>
    <property type="match status" value="1"/>
</dbReference>
<gene>
    <name evidence="1" type="ORF">HG66A1_48620</name>
</gene>
<dbReference type="Proteomes" id="UP000320421">
    <property type="component" value="Chromosome"/>
</dbReference>
<name>A0A517PUK2_9PLAN</name>
<evidence type="ECO:0000313" key="1">
    <source>
        <dbReference type="EMBL" id="QDT23049.1"/>
    </source>
</evidence>
<evidence type="ECO:0000313" key="2">
    <source>
        <dbReference type="Proteomes" id="UP000320421"/>
    </source>
</evidence>
<dbReference type="Gene3D" id="3.40.50.150">
    <property type="entry name" value="Vaccinia Virus protein VP39"/>
    <property type="match status" value="1"/>
</dbReference>
<dbReference type="SUPFAM" id="SSF53335">
    <property type="entry name" value="S-adenosyl-L-methionine-dependent methyltransferases"/>
    <property type="match status" value="1"/>
</dbReference>
<keyword evidence="2" id="KW-1185">Reference proteome</keyword>